<dbReference type="PRINTS" id="PR00081">
    <property type="entry name" value="GDHRDH"/>
</dbReference>
<dbReference type="PANTHER" id="PTHR44169:SF6">
    <property type="entry name" value="NADPH-DEPENDENT 1-ACYLDIHYDROXYACETONE PHOSPHATE REDUCTASE"/>
    <property type="match status" value="1"/>
</dbReference>
<proteinExistence type="inferred from homology"/>
<dbReference type="GO" id="GO:0016491">
    <property type="term" value="F:oxidoreductase activity"/>
    <property type="evidence" value="ECO:0007669"/>
    <property type="project" value="UniProtKB-KW"/>
</dbReference>
<gene>
    <name evidence="5" type="ordered locus">Caul_2944</name>
</gene>
<evidence type="ECO:0000256" key="4">
    <source>
        <dbReference type="SAM" id="MobiDB-lite"/>
    </source>
</evidence>
<evidence type="ECO:0000256" key="3">
    <source>
        <dbReference type="RuleBase" id="RU000363"/>
    </source>
</evidence>
<reference evidence="5" key="1">
    <citation type="submission" date="2008-01" db="EMBL/GenBank/DDBJ databases">
        <title>Complete sequence of chromosome of Caulobacter sp. K31.</title>
        <authorList>
            <consortium name="US DOE Joint Genome Institute"/>
            <person name="Copeland A."/>
            <person name="Lucas S."/>
            <person name="Lapidus A."/>
            <person name="Barry K."/>
            <person name="Glavina del Rio T."/>
            <person name="Dalin E."/>
            <person name="Tice H."/>
            <person name="Pitluck S."/>
            <person name="Bruce D."/>
            <person name="Goodwin L."/>
            <person name="Thompson L.S."/>
            <person name="Brettin T."/>
            <person name="Detter J.C."/>
            <person name="Han C."/>
            <person name="Schmutz J."/>
            <person name="Larimer F."/>
            <person name="Land M."/>
            <person name="Hauser L."/>
            <person name="Kyrpides N."/>
            <person name="Kim E."/>
            <person name="Stephens C."/>
            <person name="Richardson P."/>
        </authorList>
    </citation>
    <scope>NUCLEOTIDE SEQUENCE [LARGE SCALE GENOMIC DNA]</scope>
    <source>
        <strain evidence="5">K31</strain>
    </source>
</reference>
<dbReference type="OrthoDB" id="8477999at2"/>
<dbReference type="Gene3D" id="3.40.50.720">
    <property type="entry name" value="NAD(P)-binding Rossmann-like Domain"/>
    <property type="match status" value="1"/>
</dbReference>
<dbReference type="EMBL" id="CP000927">
    <property type="protein sequence ID" value="ABZ72071.1"/>
    <property type="molecule type" value="Genomic_DNA"/>
</dbReference>
<accession>B0SZZ8</accession>
<keyword evidence="2" id="KW-0560">Oxidoreductase</keyword>
<dbReference type="Pfam" id="PF00106">
    <property type="entry name" value="adh_short"/>
    <property type="match status" value="1"/>
</dbReference>
<dbReference type="STRING" id="366602.Caul_2944"/>
<evidence type="ECO:0000256" key="2">
    <source>
        <dbReference type="ARBA" id="ARBA00023002"/>
    </source>
</evidence>
<dbReference type="HOGENOM" id="CLU_010194_2_9_5"/>
<name>B0SZZ8_CAUSK</name>
<dbReference type="PANTHER" id="PTHR44169">
    <property type="entry name" value="NADPH-DEPENDENT 1-ACYLDIHYDROXYACETONE PHOSPHATE REDUCTASE"/>
    <property type="match status" value="1"/>
</dbReference>
<evidence type="ECO:0000313" key="5">
    <source>
        <dbReference type="EMBL" id="ABZ72071.1"/>
    </source>
</evidence>
<comment type="similarity">
    <text evidence="1 3">Belongs to the short-chain dehydrogenases/reductases (SDR) family.</text>
</comment>
<dbReference type="InterPro" id="IPR002347">
    <property type="entry name" value="SDR_fam"/>
</dbReference>
<dbReference type="eggNOG" id="COG4221">
    <property type="taxonomic scope" value="Bacteria"/>
</dbReference>
<dbReference type="PROSITE" id="PS00061">
    <property type="entry name" value="ADH_SHORT"/>
    <property type="match status" value="1"/>
</dbReference>
<dbReference type="AlphaFoldDB" id="B0SZZ8"/>
<dbReference type="InterPro" id="IPR020904">
    <property type="entry name" value="Sc_DH/Rdtase_CS"/>
</dbReference>
<dbReference type="SUPFAM" id="SSF51735">
    <property type="entry name" value="NAD(P)-binding Rossmann-fold domains"/>
    <property type="match status" value="1"/>
</dbReference>
<sequence precursor="true">MSVTPVAIVTGASSGIGQACARQLAAAGLQVFGMSRTAPSHLPAVRSLAVDVTDDQAVRAGIASVLAATGRIDLLVNSAGFGLAGAVADTTIDEARRQFEVNFFGALRLCQAVLPGMQRQKSGLIVNVTSLGGLFGLPFQGLYSASKFALEGLTEALRHEARPFGVDVVAVEPGDVRTAITRNRVRAAASGAGASAHRERFEAAMAIIERDESKGVDAEAIAERIVAIWRGPKRRPRYVCGHPSQTISAWAKRALPDGLFEGLIADHYAAPPSTKPSKNSAPAAGPSQGRA</sequence>
<protein>
    <submittedName>
        <fullName evidence="5">Short-chain dehydrogenase/reductase SDR</fullName>
    </submittedName>
</protein>
<dbReference type="KEGG" id="cak:Caul_2944"/>
<dbReference type="CDD" id="cd05374">
    <property type="entry name" value="17beta-HSD-like_SDR_c"/>
    <property type="match status" value="1"/>
</dbReference>
<evidence type="ECO:0000256" key="1">
    <source>
        <dbReference type="ARBA" id="ARBA00006484"/>
    </source>
</evidence>
<dbReference type="InterPro" id="IPR036291">
    <property type="entry name" value="NAD(P)-bd_dom_sf"/>
</dbReference>
<dbReference type="PRINTS" id="PR00080">
    <property type="entry name" value="SDRFAMILY"/>
</dbReference>
<feature type="region of interest" description="Disordered" evidence="4">
    <location>
        <begin position="269"/>
        <end position="291"/>
    </location>
</feature>
<organism evidence="5">
    <name type="scientific">Caulobacter sp. (strain K31)</name>
    <dbReference type="NCBI Taxonomy" id="366602"/>
    <lineage>
        <taxon>Bacteria</taxon>
        <taxon>Pseudomonadati</taxon>
        <taxon>Pseudomonadota</taxon>
        <taxon>Alphaproteobacteria</taxon>
        <taxon>Caulobacterales</taxon>
        <taxon>Caulobacteraceae</taxon>
        <taxon>Caulobacter</taxon>
    </lineage>
</organism>